<evidence type="ECO:0000313" key="2">
    <source>
        <dbReference type="Proteomes" id="UP001163152"/>
    </source>
</evidence>
<gene>
    <name evidence="1" type="ORF">OXH18_13990</name>
</gene>
<evidence type="ECO:0000313" key="1">
    <source>
        <dbReference type="EMBL" id="WAL58296.1"/>
    </source>
</evidence>
<dbReference type="InterPro" id="IPR027417">
    <property type="entry name" value="P-loop_NTPase"/>
</dbReference>
<name>A0A9E8Z8K2_9CYAN</name>
<dbReference type="RefSeq" id="WP_268607702.1">
    <property type="nucleotide sequence ID" value="NZ_CP113797.1"/>
</dbReference>
<dbReference type="KEGG" id="tsin:OXH18_13990"/>
<dbReference type="Gene3D" id="3.40.50.300">
    <property type="entry name" value="P-loop containing nucleotide triphosphate hydrolases"/>
    <property type="match status" value="1"/>
</dbReference>
<proteinExistence type="predicted"/>
<keyword evidence="2" id="KW-1185">Reference proteome</keyword>
<organism evidence="1 2">
    <name type="scientific">Thermocoleostomius sinensis A174</name>
    <dbReference type="NCBI Taxonomy" id="2016057"/>
    <lineage>
        <taxon>Bacteria</taxon>
        <taxon>Bacillati</taxon>
        <taxon>Cyanobacteriota</taxon>
        <taxon>Cyanophyceae</taxon>
        <taxon>Oculatellales</taxon>
        <taxon>Oculatellaceae</taxon>
        <taxon>Thermocoleostomius</taxon>
    </lineage>
</organism>
<dbReference type="EMBL" id="CP113797">
    <property type="protein sequence ID" value="WAL58296.1"/>
    <property type="molecule type" value="Genomic_DNA"/>
</dbReference>
<protein>
    <submittedName>
        <fullName evidence="1">ATP-binding protein</fullName>
    </submittedName>
</protein>
<accession>A0A9E8Z8K2</accession>
<sequence length="166" mass="19470">MNHKGILIFFCGKMGSGKSTLSRKMSEELNAILLSEDEWLSTIYPEEIQNFDDYIKYSRRLKPLLKIHVRNILKAGLSVVMDFPANTINQRVWFKEIFLFENIPHKLIYLDVDDKTCLEGIRKRRQTNPERAQFDTEDVFQHVTSFFQPPSPDEGFFIEVVHRDAS</sequence>
<reference evidence="1" key="1">
    <citation type="submission" date="2022-12" db="EMBL/GenBank/DDBJ databases">
        <title>Polyphasic identification of a Novel Hot-Spring Cyanobacterium Ocullathermofonsia sinensis gen nov. sp. nov. and Genomic Insights on its Adaptations to the Thermal Habitat.</title>
        <authorList>
            <person name="Daroch M."/>
            <person name="Tang J."/>
            <person name="Jiang Y."/>
        </authorList>
    </citation>
    <scope>NUCLEOTIDE SEQUENCE</scope>
    <source>
        <strain evidence="1">PKUAC-SCTA174</strain>
    </source>
</reference>
<keyword evidence="1" id="KW-0067">ATP-binding</keyword>
<dbReference type="Pfam" id="PF13671">
    <property type="entry name" value="AAA_33"/>
    <property type="match status" value="1"/>
</dbReference>
<keyword evidence="1" id="KW-0547">Nucleotide-binding</keyword>
<dbReference type="SUPFAM" id="SSF52540">
    <property type="entry name" value="P-loop containing nucleoside triphosphate hydrolases"/>
    <property type="match status" value="1"/>
</dbReference>
<dbReference type="Proteomes" id="UP001163152">
    <property type="component" value="Chromosome"/>
</dbReference>
<dbReference type="GO" id="GO:0005524">
    <property type="term" value="F:ATP binding"/>
    <property type="evidence" value="ECO:0007669"/>
    <property type="project" value="UniProtKB-KW"/>
</dbReference>
<dbReference type="AlphaFoldDB" id="A0A9E8Z8K2"/>